<dbReference type="Proteomes" id="UP001604335">
    <property type="component" value="Unassembled WGS sequence"/>
</dbReference>
<gene>
    <name evidence="1" type="ORF">VPK24_11355</name>
</gene>
<name>A0ABW7CAP3_9CYAN</name>
<reference evidence="2" key="1">
    <citation type="journal article" date="2024" name="Algal Res.">
        <title>Biochemical, toxicological and genomic investigation of a high-biomass producing Limnothrix strain isolated from Italian shallow drinking water reservoir.</title>
        <authorList>
            <person name="Simonazzi M."/>
            <person name="Shishido T.K."/>
            <person name="Delbaje E."/>
            <person name="Wahlsten M."/>
            <person name="Fewer D.P."/>
            <person name="Sivonen K."/>
            <person name="Pezzolesi L."/>
            <person name="Pistocchi R."/>
        </authorList>
    </citation>
    <scope>NUCLEOTIDE SEQUENCE [LARGE SCALE GENOMIC DNA]</scope>
    <source>
        <strain evidence="2">LRLZ20PSL1</strain>
    </source>
</reference>
<dbReference type="InterPro" id="IPR021373">
    <property type="entry name" value="DUF2993"/>
</dbReference>
<proteinExistence type="predicted"/>
<dbReference type="Pfam" id="PF11209">
    <property type="entry name" value="LmeA"/>
    <property type="match status" value="1"/>
</dbReference>
<evidence type="ECO:0000313" key="1">
    <source>
        <dbReference type="EMBL" id="MFG3818234.1"/>
    </source>
</evidence>
<keyword evidence="2" id="KW-1185">Reference proteome</keyword>
<sequence>MPSADWGEQLLSVVATQVIRHLFTASDRVEVRVECTPQIKLLQGQVDRFQMSGSGLVIRHAFRTEAMEFETDAVSIDFAGLLQGRLLLRQPTQAIAKVVLLEEDINRAFTAPLVVQHLENLPLQDWQDLPGGGLAKAESVSFQSIQVRLLASNRIALSAQACFGADQLVPIALQATLGIERRRRLRFLNCQFDPDGLPDRAALSEEAIALAASASERLGKVLDQLVDLERFNLDGVTLRINTIETRGQQLVFSGWAQVNHVPETTTPGLVA</sequence>
<organism evidence="1 2">
    <name type="scientific">Limnothrix redekei LRLZ20PSL1</name>
    <dbReference type="NCBI Taxonomy" id="3112953"/>
    <lineage>
        <taxon>Bacteria</taxon>
        <taxon>Bacillati</taxon>
        <taxon>Cyanobacteriota</taxon>
        <taxon>Cyanophyceae</taxon>
        <taxon>Pseudanabaenales</taxon>
        <taxon>Pseudanabaenaceae</taxon>
        <taxon>Limnothrix</taxon>
    </lineage>
</organism>
<protein>
    <submittedName>
        <fullName evidence="1">DUF2993 domain-containing protein</fullName>
    </submittedName>
</protein>
<evidence type="ECO:0000313" key="2">
    <source>
        <dbReference type="Proteomes" id="UP001604335"/>
    </source>
</evidence>
<accession>A0ABW7CAP3</accession>
<dbReference type="RefSeq" id="WP_393013392.1">
    <property type="nucleotide sequence ID" value="NZ_JAZAQF010000069.1"/>
</dbReference>
<dbReference type="EMBL" id="JAZAQF010000069">
    <property type="protein sequence ID" value="MFG3818234.1"/>
    <property type="molecule type" value="Genomic_DNA"/>
</dbReference>
<comment type="caution">
    <text evidence="1">The sequence shown here is derived from an EMBL/GenBank/DDBJ whole genome shotgun (WGS) entry which is preliminary data.</text>
</comment>